<dbReference type="PANTHER" id="PTHR47506:SF3">
    <property type="entry name" value="HTH-TYPE TRANSCRIPTIONAL REGULATOR LMRA"/>
    <property type="match status" value="1"/>
</dbReference>
<evidence type="ECO:0000256" key="1">
    <source>
        <dbReference type="ARBA" id="ARBA00023015"/>
    </source>
</evidence>
<organism evidence="7 8">
    <name type="scientific">Paenibacillus polysaccharolyticus</name>
    <dbReference type="NCBI Taxonomy" id="582692"/>
    <lineage>
        <taxon>Bacteria</taxon>
        <taxon>Bacillati</taxon>
        <taxon>Bacillota</taxon>
        <taxon>Bacilli</taxon>
        <taxon>Bacillales</taxon>
        <taxon>Paenibacillaceae</taxon>
        <taxon>Paenibacillus</taxon>
    </lineage>
</organism>
<keyword evidence="2 4" id="KW-0238">DNA-binding</keyword>
<dbReference type="STRING" id="582692.SAMN05720606_10660"/>
<keyword evidence="8" id="KW-1185">Reference proteome</keyword>
<dbReference type="GO" id="GO:0003677">
    <property type="term" value="F:DNA binding"/>
    <property type="evidence" value="ECO:0007669"/>
    <property type="project" value="UniProtKB-UniRule"/>
</dbReference>
<evidence type="ECO:0000259" key="6">
    <source>
        <dbReference type="PROSITE" id="PS50977"/>
    </source>
</evidence>
<gene>
    <name evidence="7" type="ORF">SAMN05720606_10660</name>
</gene>
<feature type="domain" description="HTH tetR-type" evidence="6">
    <location>
        <begin position="31"/>
        <end position="91"/>
    </location>
</feature>
<dbReference type="InterPro" id="IPR009057">
    <property type="entry name" value="Homeodomain-like_sf"/>
</dbReference>
<keyword evidence="1" id="KW-0805">Transcription regulation</keyword>
<name>A0A1G5GVH1_9BACL</name>
<feature type="compositionally biased region" description="Polar residues" evidence="5">
    <location>
        <begin position="1"/>
        <end position="14"/>
    </location>
</feature>
<dbReference type="PRINTS" id="PR00455">
    <property type="entry name" value="HTHTETR"/>
</dbReference>
<dbReference type="SUPFAM" id="SSF48498">
    <property type="entry name" value="Tetracyclin repressor-like, C-terminal domain"/>
    <property type="match status" value="1"/>
</dbReference>
<dbReference type="PROSITE" id="PS50977">
    <property type="entry name" value="HTH_TETR_2"/>
    <property type="match status" value="1"/>
</dbReference>
<evidence type="ECO:0000256" key="5">
    <source>
        <dbReference type="SAM" id="MobiDB-lite"/>
    </source>
</evidence>
<dbReference type="Pfam" id="PF16925">
    <property type="entry name" value="TetR_C_13"/>
    <property type="match status" value="1"/>
</dbReference>
<dbReference type="PANTHER" id="PTHR47506">
    <property type="entry name" value="TRANSCRIPTIONAL REGULATORY PROTEIN"/>
    <property type="match status" value="1"/>
</dbReference>
<accession>A0A1G5GVH1</accession>
<dbReference type="EMBL" id="FMVM01000006">
    <property type="protein sequence ID" value="SCY55401.1"/>
    <property type="molecule type" value="Genomic_DNA"/>
</dbReference>
<feature type="compositionally biased region" description="Low complexity" evidence="5">
    <location>
        <begin position="15"/>
        <end position="31"/>
    </location>
</feature>
<sequence>MNNVNHTSHQGTPESSKPSKPRSSSPRNSSPVNRTKAVEVAAQLFLRQGYAYVSMDEVVRVSGVSKSNIYYHFKNKEELLQAVVQFWIAQYESELYLLLSQRERGVEERINSFLELLSAGIESRNFEGTCPFVTLYMQAPESASLAKESISIFFRELVPMVEKLFQQGAERGEFRKGIEPGAAASLFVVALEGSLILAGTSRDLGIIEQSARTFCQMLR</sequence>
<dbReference type="Gene3D" id="1.10.357.10">
    <property type="entry name" value="Tetracycline Repressor, domain 2"/>
    <property type="match status" value="1"/>
</dbReference>
<evidence type="ECO:0000256" key="3">
    <source>
        <dbReference type="ARBA" id="ARBA00023163"/>
    </source>
</evidence>
<evidence type="ECO:0000313" key="8">
    <source>
        <dbReference type="Proteomes" id="UP000198538"/>
    </source>
</evidence>
<dbReference type="SUPFAM" id="SSF46689">
    <property type="entry name" value="Homeodomain-like"/>
    <property type="match status" value="1"/>
</dbReference>
<protein>
    <submittedName>
        <fullName evidence="7">Transcriptional regulator, TetR family</fullName>
    </submittedName>
</protein>
<dbReference type="Pfam" id="PF00440">
    <property type="entry name" value="TetR_N"/>
    <property type="match status" value="1"/>
</dbReference>
<feature type="DNA-binding region" description="H-T-H motif" evidence="4">
    <location>
        <begin position="54"/>
        <end position="73"/>
    </location>
</feature>
<reference evidence="8" key="1">
    <citation type="submission" date="2016-10" db="EMBL/GenBank/DDBJ databases">
        <authorList>
            <person name="Varghese N."/>
            <person name="Submissions S."/>
        </authorList>
    </citation>
    <scope>NUCLEOTIDE SEQUENCE [LARGE SCALE GENOMIC DNA]</scope>
    <source>
        <strain evidence="8">BL9</strain>
    </source>
</reference>
<keyword evidence="3" id="KW-0804">Transcription</keyword>
<dbReference type="AlphaFoldDB" id="A0A1G5GVH1"/>
<dbReference type="InterPro" id="IPR011075">
    <property type="entry name" value="TetR_C"/>
</dbReference>
<dbReference type="InterPro" id="IPR001647">
    <property type="entry name" value="HTH_TetR"/>
</dbReference>
<evidence type="ECO:0000313" key="7">
    <source>
        <dbReference type="EMBL" id="SCY55401.1"/>
    </source>
</evidence>
<proteinExistence type="predicted"/>
<evidence type="ECO:0000256" key="2">
    <source>
        <dbReference type="ARBA" id="ARBA00023125"/>
    </source>
</evidence>
<evidence type="ECO:0000256" key="4">
    <source>
        <dbReference type="PROSITE-ProRule" id="PRU00335"/>
    </source>
</evidence>
<dbReference type="InterPro" id="IPR036271">
    <property type="entry name" value="Tet_transcr_reg_TetR-rel_C_sf"/>
</dbReference>
<dbReference type="Proteomes" id="UP000198538">
    <property type="component" value="Unassembled WGS sequence"/>
</dbReference>
<feature type="region of interest" description="Disordered" evidence="5">
    <location>
        <begin position="1"/>
        <end position="35"/>
    </location>
</feature>
<dbReference type="RefSeq" id="WP_090918599.1">
    <property type="nucleotide sequence ID" value="NZ_FMVM01000006.1"/>
</dbReference>